<organism evidence="2 3">
    <name type="scientific">Dunaliella salina</name>
    <name type="common">Green alga</name>
    <name type="synonym">Protococcus salinus</name>
    <dbReference type="NCBI Taxonomy" id="3046"/>
    <lineage>
        <taxon>Eukaryota</taxon>
        <taxon>Viridiplantae</taxon>
        <taxon>Chlorophyta</taxon>
        <taxon>core chlorophytes</taxon>
        <taxon>Chlorophyceae</taxon>
        <taxon>CS clade</taxon>
        <taxon>Chlamydomonadales</taxon>
        <taxon>Dunaliellaceae</taxon>
        <taxon>Dunaliella</taxon>
    </lineage>
</organism>
<evidence type="ECO:0000256" key="1">
    <source>
        <dbReference type="SAM" id="MobiDB-lite"/>
    </source>
</evidence>
<evidence type="ECO:0000313" key="3">
    <source>
        <dbReference type="Proteomes" id="UP000815325"/>
    </source>
</evidence>
<evidence type="ECO:0000313" key="2">
    <source>
        <dbReference type="EMBL" id="KAF5836093.1"/>
    </source>
</evidence>
<dbReference type="EMBL" id="MU069675">
    <property type="protein sequence ID" value="KAF5836093.1"/>
    <property type="molecule type" value="Genomic_DNA"/>
</dbReference>
<accession>A0ABQ7GNB0</accession>
<protein>
    <submittedName>
        <fullName evidence="2">Uncharacterized protein</fullName>
    </submittedName>
</protein>
<reference evidence="2" key="1">
    <citation type="submission" date="2017-08" db="EMBL/GenBank/DDBJ databases">
        <authorList>
            <person name="Polle J.E."/>
            <person name="Barry K."/>
            <person name="Cushman J."/>
            <person name="Schmutz J."/>
            <person name="Tran D."/>
            <person name="Hathwaick L.T."/>
            <person name="Yim W.C."/>
            <person name="Jenkins J."/>
            <person name="Mckie-Krisberg Z.M."/>
            <person name="Prochnik S."/>
            <person name="Lindquist E."/>
            <person name="Dockter R.B."/>
            <person name="Adam C."/>
            <person name="Molina H."/>
            <person name="Bunkerborg J."/>
            <person name="Jin E."/>
            <person name="Buchheim M."/>
            <person name="Magnuson J."/>
        </authorList>
    </citation>
    <scope>NUCLEOTIDE SEQUENCE</scope>
    <source>
        <strain evidence="2">CCAP 19/18</strain>
    </source>
</reference>
<proteinExistence type="predicted"/>
<dbReference type="Proteomes" id="UP000815325">
    <property type="component" value="Unassembled WGS sequence"/>
</dbReference>
<sequence length="116" mass="13023">MVKRKSQPSSASAAPNPALSFGDPAKSTAQQAARDSMNRCPDAFDLYIYNDYHAYGCAEVAENLLNQVHANCAADDYKQAFQVLEGFTHWCEKDQTFTSECHWRHHASRQQVKKGL</sequence>
<feature type="compositionally biased region" description="Low complexity" evidence="1">
    <location>
        <begin position="7"/>
        <end position="18"/>
    </location>
</feature>
<feature type="region of interest" description="Disordered" evidence="1">
    <location>
        <begin position="1"/>
        <end position="34"/>
    </location>
</feature>
<name>A0ABQ7GNB0_DUNSA</name>
<gene>
    <name evidence="2" type="ORF">DUNSADRAFT_6464</name>
</gene>
<keyword evidence="3" id="KW-1185">Reference proteome</keyword>
<comment type="caution">
    <text evidence="2">The sequence shown here is derived from an EMBL/GenBank/DDBJ whole genome shotgun (WGS) entry which is preliminary data.</text>
</comment>